<feature type="transmembrane region" description="Helical" evidence="1">
    <location>
        <begin position="12"/>
        <end position="31"/>
    </location>
</feature>
<organism evidence="2">
    <name type="scientific">Myoviridae sp. ctwVB15</name>
    <dbReference type="NCBI Taxonomy" id="2825208"/>
    <lineage>
        <taxon>Viruses</taxon>
        <taxon>Duplodnaviria</taxon>
        <taxon>Heunggongvirae</taxon>
        <taxon>Uroviricota</taxon>
        <taxon>Caudoviricetes</taxon>
    </lineage>
</organism>
<proteinExistence type="predicted"/>
<evidence type="ECO:0000256" key="1">
    <source>
        <dbReference type="SAM" id="Phobius"/>
    </source>
</evidence>
<dbReference type="PROSITE" id="PS51257">
    <property type="entry name" value="PROKAR_LIPOPROTEIN"/>
    <property type="match status" value="1"/>
</dbReference>
<evidence type="ECO:0000313" key="2">
    <source>
        <dbReference type="EMBL" id="DAF95987.1"/>
    </source>
</evidence>
<accession>A0A8S5UNI2</accession>
<name>A0A8S5UNI2_9CAUD</name>
<protein>
    <submittedName>
        <fullName evidence="2">Uncharacterized protein</fullName>
    </submittedName>
</protein>
<keyword evidence="1" id="KW-0812">Transmembrane</keyword>
<keyword evidence="1" id="KW-1133">Transmembrane helix</keyword>
<reference evidence="2" key="1">
    <citation type="journal article" date="2021" name="Proc. Natl. Acad. Sci. U.S.A.">
        <title>A Catalog of Tens of Thousands of Viruses from Human Metagenomes Reveals Hidden Associations with Chronic Diseases.</title>
        <authorList>
            <person name="Tisza M.J."/>
            <person name="Buck C.B."/>
        </authorList>
    </citation>
    <scope>NUCLEOTIDE SEQUENCE</scope>
    <source>
        <strain evidence="2">CtwVB15</strain>
    </source>
</reference>
<dbReference type="EMBL" id="BK016112">
    <property type="protein sequence ID" value="DAF95987.1"/>
    <property type="molecule type" value="Genomic_DNA"/>
</dbReference>
<sequence length="83" mass="9665">MESLIEKIKAWGWVIMTIFTVSCFVQTLIQLSPRVTELERRAAITEGKVSMIEVKLDTVLHQTTETKNDVKDIYRILIEEKKK</sequence>
<keyword evidence="1" id="KW-0472">Membrane</keyword>